<keyword evidence="1" id="KW-1133">Transmembrane helix</keyword>
<proteinExistence type="predicted"/>
<accession>A0ABR1MNB1</accession>
<protein>
    <submittedName>
        <fullName evidence="2">Uncharacterized protein</fullName>
    </submittedName>
</protein>
<keyword evidence="3" id="KW-1185">Reference proteome</keyword>
<dbReference type="Proteomes" id="UP001365128">
    <property type="component" value="Unassembled WGS sequence"/>
</dbReference>
<evidence type="ECO:0000313" key="2">
    <source>
        <dbReference type="EMBL" id="KAK7554534.1"/>
    </source>
</evidence>
<sequence length="124" mass="13422">MAKSASRGSAWKSLKASRQARSAQLAAEEEAAEVLEIMAVPDPTTFPPSQSGFLFPPLIIGWGILFLHGRRTRCDRRGDDPNAEIMNEDCAAWAEEHGRILASSLGDCLFAPARESDMASVCTT</sequence>
<reference evidence="2 3" key="1">
    <citation type="submission" date="2024-04" db="EMBL/GenBank/DDBJ databases">
        <title>Phyllosticta paracitricarpa is synonymous to the EU quarantine fungus P. citricarpa based on phylogenomic analyses.</title>
        <authorList>
            <consortium name="Lawrence Berkeley National Laboratory"/>
            <person name="Van Ingen-Buijs V.A."/>
            <person name="Van Westerhoven A.C."/>
            <person name="Haridas S."/>
            <person name="Skiadas P."/>
            <person name="Martin F."/>
            <person name="Groenewald J.Z."/>
            <person name="Crous P.W."/>
            <person name="Seidl M.F."/>
        </authorList>
    </citation>
    <scope>NUCLEOTIDE SEQUENCE [LARGE SCALE GENOMIC DNA]</scope>
    <source>
        <strain evidence="2 3">CBS 122670</strain>
    </source>
</reference>
<evidence type="ECO:0000313" key="3">
    <source>
        <dbReference type="Proteomes" id="UP001365128"/>
    </source>
</evidence>
<evidence type="ECO:0000256" key="1">
    <source>
        <dbReference type="SAM" id="Phobius"/>
    </source>
</evidence>
<name>A0ABR1MNB1_9PEZI</name>
<keyword evidence="1" id="KW-0812">Transmembrane</keyword>
<comment type="caution">
    <text evidence="2">The sequence shown here is derived from an EMBL/GenBank/DDBJ whole genome shotgun (WGS) entry which is preliminary data.</text>
</comment>
<dbReference type="EMBL" id="JBBPDW010000003">
    <property type="protein sequence ID" value="KAK7554534.1"/>
    <property type="molecule type" value="Genomic_DNA"/>
</dbReference>
<keyword evidence="1" id="KW-0472">Membrane</keyword>
<gene>
    <name evidence="2" type="ORF">IWX46DRAFT_577750</name>
</gene>
<feature type="transmembrane region" description="Helical" evidence="1">
    <location>
        <begin position="50"/>
        <end position="67"/>
    </location>
</feature>
<organism evidence="2 3">
    <name type="scientific">Phyllosticta citricarpa</name>
    <dbReference type="NCBI Taxonomy" id="55181"/>
    <lineage>
        <taxon>Eukaryota</taxon>
        <taxon>Fungi</taxon>
        <taxon>Dikarya</taxon>
        <taxon>Ascomycota</taxon>
        <taxon>Pezizomycotina</taxon>
        <taxon>Dothideomycetes</taxon>
        <taxon>Dothideomycetes incertae sedis</taxon>
        <taxon>Botryosphaeriales</taxon>
        <taxon>Phyllostictaceae</taxon>
        <taxon>Phyllosticta</taxon>
    </lineage>
</organism>